<accession>A0A7Z0CL84</accession>
<evidence type="ECO:0008006" key="3">
    <source>
        <dbReference type="Google" id="ProtNLM"/>
    </source>
</evidence>
<dbReference type="AlphaFoldDB" id="A0A7Z0CL84"/>
<sequence>MTSADHPARRRQRVNGALHAAWLDRDLGCVVDELFREVAADVVRRTDGGEGVLSSCSQVSIDAAPEMGALVEVRARVISSDVGHRRLALEARSVPRTSSNRAQAVVASALGTVVLPGVVED</sequence>
<dbReference type="RefSeq" id="WP_179648703.1">
    <property type="nucleotide sequence ID" value="NZ_JACBZM010000001.1"/>
</dbReference>
<reference evidence="1 2" key="1">
    <citation type="submission" date="2020-07" db="EMBL/GenBank/DDBJ databases">
        <title>Sequencing the genomes of 1000 actinobacteria strains.</title>
        <authorList>
            <person name="Klenk H.-P."/>
        </authorList>
    </citation>
    <scope>NUCLEOTIDE SEQUENCE [LARGE SCALE GENOMIC DNA]</scope>
    <source>
        <strain evidence="1 2">DSM 15131</strain>
    </source>
</reference>
<organism evidence="1 2">
    <name type="scientific">Nocardioides aromaticivorans</name>
    <dbReference type="NCBI Taxonomy" id="200618"/>
    <lineage>
        <taxon>Bacteria</taxon>
        <taxon>Bacillati</taxon>
        <taxon>Actinomycetota</taxon>
        <taxon>Actinomycetes</taxon>
        <taxon>Propionibacteriales</taxon>
        <taxon>Nocardioidaceae</taxon>
        <taxon>Nocardioides</taxon>
    </lineage>
</organism>
<dbReference type="Proteomes" id="UP000562045">
    <property type="component" value="Unassembled WGS sequence"/>
</dbReference>
<name>A0A7Z0CL84_9ACTN</name>
<protein>
    <recommendedName>
        <fullName evidence="3">Thioesterase</fullName>
    </recommendedName>
</protein>
<proteinExistence type="predicted"/>
<evidence type="ECO:0000313" key="1">
    <source>
        <dbReference type="EMBL" id="NYI44984.1"/>
    </source>
</evidence>
<evidence type="ECO:0000313" key="2">
    <source>
        <dbReference type="Proteomes" id="UP000562045"/>
    </source>
</evidence>
<dbReference type="EMBL" id="JACBZM010000001">
    <property type="protein sequence ID" value="NYI44984.1"/>
    <property type="molecule type" value="Genomic_DNA"/>
</dbReference>
<comment type="caution">
    <text evidence="1">The sequence shown here is derived from an EMBL/GenBank/DDBJ whole genome shotgun (WGS) entry which is preliminary data.</text>
</comment>
<gene>
    <name evidence="1" type="ORF">BJ993_002064</name>
</gene>